<dbReference type="AlphaFoldDB" id="A0A7X6DMG5"/>
<dbReference type="Proteomes" id="UP000534783">
    <property type="component" value="Unassembled WGS sequence"/>
</dbReference>
<dbReference type="InterPro" id="IPR007367">
    <property type="entry name" value="DUF433"/>
</dbReference>
<proteinExistence type="predicted"/>
<comment type="caution">
    <text evidence="1">The sequence shown here is derived from an EMBL/GenBank/DDBJ whole genome shotgun (WGS) entry which is preliminary data.</text>
</comment>
<keyword evidence="2" id="KW-1185">Reference proteome</keyword>
<organism evidence="1 2">
    <name type="scientific">Candidatus Manganitrophus noduliformans</name>
    <dbReference type="NCBI Taxonomy" id="2606439"/>
    <lineage>
        <taxon>Bacteria</taxon>
        <taxon>Pseudomonadati</taxon>
        <taxon>Nitrospirota</taxon>
        <taxon>Nitrospiria</taxon>
        <taxon>Candidatus Troglogloeales</taxon>
        <taxon>Candidatus Manganitrophaceae</taxon>
        <taxon>Candidatus Manganitrophus</taxon>
    </lineage>
</organism>
<dbReference type="InterPro" id="IPR036388">
    <property type="entry name" value="WH-like_DNA-bd_sf"/>
</dbReference>
<dbReference type="Pfam" id="PF04255">
    <property type="entry name" value="DUF433"/>
    <property type="match status" value="1"/>
</dbReference>
<sequence>MMASIQKSLRIPKEVLKEIEQIAEERQKDFSSVANELLEEAVKTHRCPGIIFTEGVKGRRARVAGTGIEVWEVIAAYQSVGESLQRLRQAYHWLTEQQIQSVLGYYTAYPEEIDRLISANESWTPERVQKKYPFLPAGK</sequence>
<dbReference type="RefSeq" id="WP_168057925.1">
    <property type="nucleotide sequence ID" value="NZ_VTOW01000001.1"/>
</dbReference>
<dbReference type="InterPro" id="IPR009057">
    <property type="entry name" value="Homeodomain-like_sf"/>
</dbReference>
<dbReference type="EMBL" id="VTOW01000001">
    <property type="protein sequence ID" value="NKE69633.1"/>
    <property type="molecule type" value="Genomic_DNA"/>
</dbReference>
<evidence type="ECO:0000313" key="1">
    <source>
        <dbReference type="EMBL" id="NKE69633.1"/>
    </source>
</evidence>
<gene>
    <name evidence="1" type="ORF">MNODULE_02585</name>
</gene>
<name>A0A7X6DMG5_9BACT</name>
<reference evidence="1 2" key="1">
    <citation type="journal article" date="2020" name="Nature">
        <title>Bacterial chemolithoautotrophy via manganese oxidation.</title>
        <authorList>
            <person name="Yu H."/>
            <person name="Leadbetter J.R."/>
        </authorList>
    </citation>
    <scope>NUCLEOTIDE SEQUENCE [LARGE SCALE GENOMIC DNA]</scope>
    <source>
        <strain evidence="1 2">Mn-1</strain>
    </source>
</reference>
<evidence type="ECO:0000313" key="2">
    <source>
        <dbReference type="Proteomes" id="UP000534783"/>
    </source>
</evidence>
<dbReference type="Gene3D" id="1.10.10.10">
    <property type="entry name" value="Winged helix-like DNA-binding domain superfamily/Winged helix DNA-binding domain"/>
    <property type="match status" value="1"/>
</dbReference>
<dbReference type="SUPFAM" id="SSF46689">
    <property type="entry name" value="Homeodomain-like"/>
    <property type="match status" value="1"/>
</dbReference>
<protein>
    <submittedName>
        <fullName evidence="1">DUF433 domain-containing protein</fullName>
    </submittedName>
</protein>
<accession>A0A7X6DMG5</accession>